<accession>A0A2M9BVX5</accession>
<dbReference type="AlphaFoldDB" id="A0A2M9BVX5"/>
<sequence length="221" mass="23233">MNHTTEPEGDDPFDAALPADAAATLSLLQEQQRKVDRASLAPIPWLYAIWGVAWLVGFILLWSSWPDGNPWFQVDGVIAGWVFAVLTVGSIVASAVLGSRVNRGVRGASEFQGIVYGVSWSVCGVAFAFVGVGLIYNGMSDELASVYFPSAYALMVGTLYIAGAALWRSISQLVVGVVLLAVGAVSPFAGQPGNNLVMSLAGGGAFLVAAIVMALQLRKTR</sequence>
<feature type="transmembrane region" description="Helical" evidence="1">
    <location>
        <begin position="147"/>
        <end position="166"/>
    </location>
</feature>
<proteinExistence type="predicted"/>
<feature type="transmembrane region" description="Helical" evidence="1">
    <location>
        <begin position="77"/>
        <end position="101"/>
    </location>
</feature>
<keyword evidence="1" id="KW-1133">Transmembrane helix</keyword>
<feature type="transmembrane region" description="Helical" evidence="1">
    <location>
        <begin position="43"/>
        <end position="65"/>
    </location>
</feature>
<keyword evidence="1" id="KW-0812">Transmembrane</keyword>
<dbReference type="RefSeq" id="WP_100344703.1">
    <property type="nucleotide sequence ID" value="NZ_PGFB01000003.1"/>
</dbReference>
<dbReference type="OrthoDB" id="3240366at2"/>
<evidence type="ECO:0000313" key="3">
    <source>
        <dbReference type="Proteomes" id="UP000230161"/>
    </source>
</evidence>
<evidence type="ECO:0000256" key="1">
    <source>
        <dbReference type="SAM" id="Phobius"/>
    </source>
</evidence>
<dbReference type="EMBL" id="PGFB01000003">
    <property type="protein sequence ID" value="PJJ62106.1"/>
    <property type="molecule type" value="Genomic_DNA"/>
</dbReference>
<name>A0A2M9BVX5_9MICO</name>
<protein>
    <submittedName>
        <fullName evidence="2">Uncharacterized protein</fullName>
    </submittedName>
</protein>
<comment type="caution">
    <text evidence="2">The sequence shown here is derived from an EMBL/GenBank/DDBJ whole genome shotgun (WGS) entry which is preliminary data.</text>
</comment>
<feature type="transmembrane region" description="Helical" evidence="1">
    <location>
        <begin position="173"/>
        <end position="190"/>
    </location>
</feature>
<organism evidence="2 3">
    <name type="scientific">Compostimonas suwonensis</name>
    <dbReference type="NCBI Taxonomy" id="1048394"/>
    <lineage>
        <taxon>Bacteria</taxon>
        <taxon>Bacillati</taxon>
        <taxon>Actinomycetota</taxon>
        <taxon>Actinomycetes</taxon>
        <taxon>Micrococcales</taxon>
        <taxon>Microbacteriaceae</taxon>
        <taxon>Compostimonas</taxon>
    </lineage>
</organism>
<keyword evidence="1" id="KW-0472">Membrane</keyword>
<gene>
    <name evidence="2" type="ORF">CLV54_1899</name>
</gene>
<reference evidence="2 3" key="1">
    <citation type="submission" date="2017-11" db="EMBL/GenBank/DDBJ databases">
        <title>Genomic Encyclopedia of Archaeal and Bacterial Type Strains, Phase II (KMG-II): From Individual Species to Whole Genera.</title>
        <authorList>
            <person name="Goeker M."/>
        </authorList>
    </citation>
    <scope>NUCLEOTIDE SEQUENCE [LARGE SCALE GENOMIC DNA]</scope>
    <source>
        <strain evidence="2 3">DSM 25625</strain>
    </source>
</reference>
<evidence type="ECO:0000313" key="2">
    <source>
        <dbReference type="EMBL" id="PJJ62106.1"/>
    </source>
</evidence>
<feature type="transmembrane region" description="Helical" evidence="1">
    <location>
        <begin position="113"/>
        <end position="135"/>
    </location>
</feature>
<dbReference type="Proteomes" id="UP000230161">
    <property type="component" value="Unassembled WGS sequence"/>
</dbReference>
<feature type="transmembrane region" description="Helical" evidence="1">
    <location>
        <begin position="196"/>
        <end position="215"/>
    </location>
</feature>
<keyword evidence="3" id="KW-1185">Reference proteome</keyword>